<sequence>MERFLRISSIQLLFAMLVTAVFTNFIICFAHRASGQRYGETQLGLHKRPSHSSPKYTPLPYTTTGS</sequence>
<gene>
    <name evidence="1" type="ORF">BDR25DRAFT_93561</name>
</gene>
<reference evidence="1" key="1">
    <citation type="journal article" date="2020" name="Stud. Mycol.">
        <title>101 Dothideomycetes genomes: a test case for predicting lifestyles and emergence of pathogens.</title>
        <authorList>
            <person name="Haridas S."/>
            <person name="Albert R."/>
            <person name="Binder M."/>
            <person name="Bloem J."/>
            <person name="Labutti K."/>
            <person name="Salamov A."/>
            <person name="Andreopoulos B."/>
            <person name="Baker S."/>
            <person name="Barry K."/>
            <person name="Bills G."/>
            <person name="Bluhm B."/>
            <person name="Cannon C."/>
            <person name="Castanera R."/>
            <person name="Culley D."/>
            <person name="Daum C."/>
            <person name="Ezra D."/>
            <person name="Gonzalez J."/>
            <person name="Henrissat B."/>
            <person name="Kuo A."/>
            <person name="Liang C."/>
            <person name="Lipzen A."/>
            <person name="Lutzoni F."/>
            <person name="Magnuson J."/>
            <person name="Mondo S."/>
            <person name="Nolan M."/>
            <person name="Ohm R."/>
            <person name="Pangilinan J."/>
            <person name="Park H.-J."/>
            <person name="Ramirez L."/>
            <person name="Alfaro M."/>
            <person name="Sun H."/>
            <person name="Tritt A."/>
            <person name="Yoshinaga Y."/>
            <person name="Zwiers L.-H."/>
            <person name="Turgeon B."/>
            <person name="Goodwin S."/>
            <person name="Spatafora J."/>
            <person name="Crous P."/>
            <person name="Grigoriev I."/>
        </authorList>
    </citation>
    <scope>NUCLEOTIDE SEQUENCE</scope>
    <source>
        <strain evidence="1">ATCC 200398</strain>
    </source>
</reference>
<evidence type="ECO:0000313" key="2">
    <source>
        <dbReference type="Proteomes" id="UP000799755"/>
    </source>
</evidence>
<proteinExistence type="predicted"/>
<accession>A0ACB6QD37</accession>
<organism evidence="1 2">
    <name type="scientific">Lindgomyces ingoldianus</name>
    <dbReference type="NCBI Taxonomy" id="673940"/>
    <lineage>
        <taxon>Eukaryota</taxon>
        <taxon>Fungi</taxon>
        <taxon>Dikarya</taxon>
        <taxon>Ascomycota</taxon>
        <taxon>Pezizomycotina</taxon>
        <taxon>Dothideomycetes</taxon>
        <taxon>Pleosporomycetidae</taxon>
        <taxon>Pleosporales</taxon>
        <taxon>Lindgomycetaceae</taxon>
        <taxon>Lindgomyces</taxon>
    </lineage>
</organism>
<comment type="caution">
    <text evidence="1">The sequence shown here is derived from an EMBL/GenBank/DDBJ whole genome shotgun (WGS) entry which is preliminary data.</text>
</comment>
<keyword evidence="2" id="KW-1185">Reference proteome</keyword>
<dbReference type="Proteomes" id="UP000799755">
    <property type="component" value="Unassembled WGS sequence"/>
</dbReference>
<dbReference type="EMBL" id="MU003533">
    <property type="protein sequence ID" value="KAF2464868.1"/>
    <property type="molecule type" value="Genomic_DNA"/>
</dbReference>
<protein>
    <submittedName>
        <fullName evidence="1">Uncharacterized protein</fullName>
    </submittedName>
</protein>
<evidence type="ECO:0000313" key="1">
    <source>
        <dbReference type="EMBL" id="KAF2464868.1"/>
    </source>
</evidence>
<name>A0ACB6QD37_9PLEO</name>